<dbReference type="GO" id="GO:0006351">
    <property type="term" value="P:DNA-templated transcription"/>
    <property type="evidence" value="ECO:0007669"/>
    <property type="project" value="TreeGrafter"/>
</dbReference>
<evidence type="ECO:0000256" key="1">
    <source>
        <dbReference type="ARBA" id="ARBA00009437"/>
    </source>
</evidence>
<proteinExistence type="inferred from homology"/>
<dbReference type="KEGG" id="pzh:CX676_06245"/>
<dbReference type="AlphaFoldDB" id="A0A2H5EWZ8"/>
<dbReference type="PROSITE" id="PS50931">
    <property type="entry name" value="HTH_LYSR"/>
    <property type="match status" value="1"/>
</dbReference>
<dbReference type="Proteomes" id="UP000234530">
    <property type="component" value="Chromosome"/>
</dbReference>
<reference evidence="6 7" key="1">
    <citation type="journal article" date="2013" name="Antonie Van Leeuwenhoek">
        <title>Paracoccus zhejiangensis sp. nov., isolated from activated sludge in wastewater-treatment system.</title>
        <authorList>
            <person name="Wu Z.G."/>
            <person name="Zhang D.F."/>
            <person name="Liu Y.L."/>
            <person name="Wang F."/>
            <person name="Jiang X."/>
            <person name="Li C."/>
            <person name="Li S.P."/>
            <person name="Hong Q."/>
            <person name="Li W.J."/>
        </authorList>
    </citation>
    <scope>NUCLEOTIDE SEQUENCE [LARGE SCALE GENOMIC DNA]</scope>
    <source>
        <strain evidence="6 7">J6</strain>
    </source>
</reference>
<dbReference type="EMBL" id="CP025430">
    <property type="protein sequence ID" value="AUH63807.1"/>
    <property type="molecule type" value="Genomic_DNA"/>
</dbReference>
<evidence type="ECO:0000259" key="5">
    <source>
        <dbReference type="PROSITE" id="PS50931"/>
    </source>
</evidence>
<dbReference type="InterPro" id="IPR036388">
    <property type="entry name" value="WH-like_DNA-bd_sf"/>
</dbReference>
<accession>A0A2H5EWZ8</accession>
<dbReference type="SUPFAM" id="SSF46785">
    <property type="entry name" value="Winged helix' DNA-binding domain"/>
    <property type="match status" value="1"/>
</dbReference>
<dbReference type="SUPFAM" id="SSF53850">
    <property type="entry name" value="Periplasmic binding protein-like II"/>
    <property type="match status" value="1"/>
</dbReference>
<dbReference type="InterPro" id="IPR000847">
    <property type="entry name" value="LysR_HTH_N"/>
</dbReference>
<dbReference type="Pfam" id="PF03466">
    <property type="entry name" value="LysR_substrate"/>
    <property type="match status" value="1"/>
</dbReference>
<dbReference type="InterPro" id="IPR005119">
    <property type="entry name" value="LysR_subst-bd"/>
</dbReference>
<dbReference type="PANTHER" id="PTHR30537">
    <property type="entry name" value="HTH-TYPE TRANSCRIPTIONAL REGULATOR"/>
    <property type="match status" value="1"/>
</dbReference>
<dbReference type="GO" id="GO:0003700">
    <property type="term" value="F:DNA-binding transcription factor activity"/>
    <property type="evidence" value="ECO:0007669"/>
    <property type="project" value="InterPro"/>
</dbReference>
<dbReference type="Pfam" id="PF00126">
    <property type="entry name" value="HTH_1"/>
    <property type="match status" value="1"/>
</dbReference>
<dbReference type="Gene3D" id="1.10.10.10">
    <property type="entry name" value="Winged helix-like DNA-binding domain superfamily/Winged helix DNA-binding domain"/>
    <property type="match status" value="1"/>
</dbReference>
<dbReference type="Gene3D" id="3.40.190.10">
    <property type="entry name" value="Periplasmic binding protein-like II"/>
    <property type="match status" value="2"/>
</dbReference>
<sequence>MAGHSVMLSGRPCASARRLHRRGKLGEGKIFLGLVEDLRQDATQPLIFFGQIEPHMPERLPLNALQAFDHAARCGSFAGAAEELGVSATAISQHVRQLEARFGKELFLRRANGVDLTDAGRELFQRVSGAFAELTEATAHLRHASSRPRLVISVIASVGELWLLPVLARLEGRAGVRIIEESRDPVDFTAEGIDIRITYGATAYPQHAVETLFQDRMLPVAAPALAAQWIGGVEGVPDELLIHTGWGPSYGSAQSWADWHEAMGSGRRPDLGRGMVLDRLAGAAAAARSGLGVALLPETLAAADLARGSLVAAGPAAARMPLPYVMIGRPAPRPRPAAAVWQHLLAEARGVAQALPG</sequence>
<gene>
    <name evidence="6" type="ORF">CX676_06245</name>
</gene>
<dbReference type="InterPro" id="IPR058163">
    <property type="entry name" value="LysR-type_TF_proteobact-type"/>
</dbReference>
<evidence type="ECO:0000256" key="4">
    <source>
        <dbReference type="ARBA" id="ARBA00023163"/>
    </source>
</evidence>
<keyword evidence="2" id="KW-0805">Transcription regulation</keyword>
<feature type="domain" description="HTH lysR-type" evidence="5">
    <location>
        <begin position="60"/>
        <end position="117"/>
    </location>
</feature>
<protein>
    <submittedName>
        <fullName evidence="6">LysR family transcriptional regulator</fullName>
    </submittedName>
</protein>
<dbReference type="InterPro" id="IPR036390">
    <property type="entry name" value="WH_DNA-bd_sf"/>
</dbReference>
<evidence type="ECO:0000313" key="6">
    <source>
        <dbReference type="EMBL" id="AUH63807.1"/>
    </source>
</evidence>
<name>A0A2H5EWZ8_9RHOB</name>
<evidence type="ECO:0000313" key="7">
    <source>
        <dbReference type="Proteomes" id="UP000234530"/>
    </source>
</evidence>
<dbReference type="GO" id="GO:0043565">
    <property type="term" value="F:sequence-specific DNA binding"/>
    <property type="evidence" value="ECO:0007669"/>
    <property type="project" value="TreeGrafter"/>
</dbReference>
<evidence type="ECO:0000256" key="3">
    <source>
        <dbReference type="ARBA" id="ARBA00023125"/>
    </source>
</evidence>
<comment type="similarity">
    <text evidence="1">Belongs to the LysR transcriptional regulatory family.</text>
</comment>
<keyword evidence="4" id="KW-0804">Transcription</keyword>
<organism evidence="6 7">
    <name type="scientific">Paracoccus zhejiangensis</name>
    <dbReference type="NCBI Taxonomy" id="1077935"/>
    <lineage>
        <taxon>Bacteria</taxon>
        <taxon>Pseudomonadati</taxon>
        <taxon>Pseudomonadota</taxon>
        <taxon>Alphaproteobacteria</taxon>
        <taxon>Rhodobacterales</taxon>
        <taxon>Paracoccaceae</taxon>
        <taxon>Paracoccus</taxon>
    </lineage>
</organism>
<dbReference type="OrthoDB" id="9804958at2"/>
<dbReference type="PANTHER" id="PTHR30537:SF74">
    <property type="entry name" value="HTH-TYPE TRANSCRIPTIONAL REGULATOR TRPI"/>
    <property type="match status" value="1"/>
</dbReference>
<dbReference type="PRINTS" id="PR00039">
    <property type="entry name" value="HTHLYSR"/>
</dbReference>
<evidence type="ECO:0000256" key="2">
    <source>
        <dbReference type="ARBA" id="ARBA00023015"/>
    </source>
</evidence>
<keyword evidence="7" id="KW-1185">Reference proteome</keyword>
<keyword evidence="3" id="KW-0238">DNA-binding</keyword>